<dbReference type="SUPFAM" id="SSF55068">
    <property type="entry name" value="Peptide methionine sulfoxide reductase"/>
    <property type="match status" value="1"/>
</dbReference>
<evidence type="ECO:0000256" key="2">
    <source>
        <dbReference type="ARBA" id="ARBA00047806"/>
    </source>
</evidence>
<evidence type="ECO:0000256" key="1">
    <source>
        <dbReference type="ARBA" id="ARBA00023002"/>
    </source>
</evidence>
<protein>
    <recommendedName>
        <fullName evidence="4">Peptide methionine sulfoxide reductase MsrA</fullName>
        <shortName evidence="4">Protein-methionine-S-oxide reductase</shortName>
        <ecNumber evidence="4">1.8.4.11</ecNumber>
    </recommendedName>
    <alternativeName>
        <fullName evidence="4">Peptide-methionine (S)-S-oxide reductase</fullName>
        <shortName evidence="4">Peptide Met(O) reductase</shortName>
    </alternativeName>
</protein>
<comment type="caution">
    <text evidence="6">The sequence shown here is derived from an EMBL/GenBank/DDBJ whole genome shotgun (WGS) entry which is preliminary data.</text>
</comment>
<dbReference type="EC" id="1.8.4.11" evidence="4"/>
<dbReference type="HAMAP" id="MF_01401">
    <property type="entry name" value="MsrA"/>
    <property type="match status" value="1"/>
</dbReference>
<dbReference type="AlphaFoldDB" id="A0A1F5ZN28"/>
<dbReference type="NCBIfam" id="TIGR00401">
    <property type="entry name" value="msrA"/>
    <property type="match status" value="1"/>
</dbReference>
<feature type="active site" evidence="4">
    <location>
        <position position="13"/>
    </location>
</feature>
<dbReference type="Proteomes" id="UP000177383">
    <property type="component" value="Unassembled WGS sequence"/>
</dbReference>
<proteinExistence type="inferred from homology"/>
<dbReference type="InterPro" id="IPR002569">
    <property type="entry name" value="Met_Sox_Rdtase_MsrA_dom"/>
</dbReference>
<dbReference type="STRING" id="1798375.A2773_03255"/>
<comment type="catalytic activity">
    <reaction evidence="2 4">
        <text>L-methionyl-[protein] + [thioredoxin]-disulfide + H2O = L-methionyl-(S)-S-oxide-[protein] + [thioredoxin]-dithiol</text>
        <dbReference type="Rhea" id="RHEA:14217"/>
        <dbReference type="Rhea" id="RHEA-COMP:10698"/>
        <dbReference type="Rhea" id="RHEA-COMP:10700"/>
        <dbReference type="Rhea" id="RHEA-COMP:12313"/>
        <dbReference type="Rhea" id="RHEA-COMP:12315"/>
        <dbReference type="ChEBI" id="CHEBI:15377"/>
        <dbReference type="ChEBI" id="CHEBI:16044"/>
        <dbReference type="ChEBI" id="CHEBI:29950"/>
        <dbReference type="ChEBI" id="CHEBI:44120"/>
        <dbReference type="ChEBI" id="CHEBI:50058"/>
        <dbReference type="EC" id="1.8.4.11"/>
    </reaction>
</comment>
<evidence type="ECO:0000256" key="3">
    <source>
        <dbReference type="ARBA" id="ARBA00048782"/>
    </source>
</evidence>
<dbReference type="EMBL" id="MFJE01000051">
    <property type="protein sequence ID" value="OGG13497.1"/>
    <property type="molecule type" value="Genomic_DNA"/>
</dbReference>
<feature type="domain" description="Peptide methionine sulphoxide reductase MsrA" evidence="5">
    <location>
        <begin position="7"/>
        <end position="158"/>
    </location>
</feature>
<comment type="function">
    <text evidence="4">Has an important function as a repair enzyme for proteins that have been inactivated by oxidation. Catalyzes the reversible oxidation-reduction of methionine sulfoxide in proteins to methionine.</text>
</comment>
<organism evidence="6 7">
    <name type="scientific">Candidatus Gottesmanbacteria bacterium RIFCSPHIGHO2_01_FULL_39_10</name>
    <dbReference type="NCBI Taxonomy" id="1798375"/>
    <lineage>
        <taxon>Bacteria</taxon>
        <taxon>Candidatus Gottesmaniibacteriota</taxon>
    </lineage>
</organism>
<evidence type="ECO:0000313" key="7">
    <source>
        <dbReference type="Proteomes" id="UP000177383"/>
    </source>
</evidence>
<dbReference type="GO" id="GO:0008113">
    <property type="term" value="F:peptide-methionine (S)-S-oxide reductase activity"/>
    <property type="evidence" value="ECO:0007669"/>
    <property type="project" value="UniProtKB-UniRule"/>
</dbReference>
<comment type="catalytic activity">
    <reaction evidence="3 4">
        <text>[thioredoxin]-disulfide + L-methionine + H2O = L-methionine (S)-S-oxide + [thioredoxin]-dithiol</text>
        <dbReference type="Rhea" id="RHEA:19993"/>
        <dbReference type="Rhea" id="RHEA-COMP:10698"/>
        <dbReference type="Rhea" id="RHEA-COMP:10700"/>
        <dbReference type="ChEBI" id="CHEBI:15377"/>
        <dbReference type="ChEBI" id="CHEBI:29950"/>
        <dbReference type="ChEBI" id="CHEBI:50058"/>
        <dbReference type="ChEBI" id="CHEBI:57844"/>
        <dbReference type="ChEBI" id="CHEBI:58772"/>
        <dbReference type="EC" id="1.8.4.11"/>
    </reaction>
</comment>
<dbReference type="InterPro" id="IPR036509">
    <property type="entry name" value="Met_Sox_Rdtase_MsrA_sf"/>
</dbReference>
<dbReference type="Pfam" id="PF01625">
    <property type="entry name" value="PMSR"/>
    <property type="match status" value="1"/>
</dbReference>
<evidence type="ECO:0000313" key="6">
    <source>
        <dbReference type="EMBL" id="OGG13497.1"/>
    </source>
</evidence>
<gene>
    <name evidence="4" type="primary">msrA</name>
    <name evidence="6" type="ORF">A2773_03255</name>
</gene>
<dbReference type="PANTHER" id="PTHR43774:SF1">
    <property type="entry name" value="PEPTIDE METHIONINE SULFOXIDE REDUCTASE MSRA 2"/>
    <property type="match status" value="1"/>
</dbReference>
<keyword evidence="1 4" id="KW-0560">Oxidoreductase</keyword>
<reference evidence="6 7" key="1">
    <citation type="journal article" date="2016" name="Nat. Commun.">
        <title>Thousands of microbial genomes shed light on interconnected biogeochemical processes in an aquifer system.</title>
        <authorList>
            <person name="Anantharaman K."/>
            <person name="Brown C.T."/>
            <person name="Hug L.A."/>
            <person name="Sharon I."/>
            <person name="Castelle C.J."/>
            <person name="Probst A.J."/>
            <person name="Thomas B.C."/>
            <person name="Singh A."/>
            <person name="Wilkins M.J."/>
            <person name="Karaoz U."/>
            <person name="Brodie E.L."/>
            <person name="Williams K.H."/>
            <person name="Hubbard S.S."/>
            <person name="Banfield J.F."/>
        </authorList>
    </citation>
    <scope>NUCLEOTIDE SEQUENCE [LARGE SCALE GENOMIC DNA]</scope>
</reference>
<sequence>MEKLENAYFAGGCFWCTEAVFRRLEGVKEVVTGFAGGDKENPTYEEVVSGTTGHAEAIKIVFDPSIISYETLLEVFWAVHNPTTLNKQDYDVGREYRSAIFYADDVQKEKALASKKELEEKKVYQDPIVTEISALGAFYTAEEYHQNFYDKNKMSPYCLYIIDPKIEKLLEKFGSKVKKEYRR</sequence>
<dbReference type="PANTHER" id="PTHR43774">
    <property type="entry name" value="PEPTIDE METHIONINE SULFOXIDE REDUCTASE"/>
    <property type="match status" value="1"/>
</dbReference>
<accession>A0A1F5ZN28</accession>
<dbReference type="GO" id="GO:0033744">
    <property type="term" value="F:L-methionine:thioredoxin-disulfide S-oxidoreductase activity"/>
    <property type="evidence" value="ECO:0007669"/>
    <property type="project" value="RHEA"/>
</dbReference>
<dbReference type="Gene3D" id="3.30.1060.10">
    <property type="entry name" value="Peptide methionine sulphoxide reductase MsrA"/>
    <property type="match status" value="1"/>
</dbReference>
<comment type="similarity">
    <text evidence="4">Belongs to the MsrA Met sulfoxide reductase family.</text>
</comment>
<name>A0A1F5ZN28_9BACT</name>
<evidence type="ECO:0000259" key="5">
    <source>
        <dbReference type="Pfam" id="PF01625"/>
    </source>
</evidence>
<evidence type="ECO:0000256" key="4">
    <source>
        <dbReference type="HAMAP-Rule" id="MF_01401"/>
    </source>
</evidence>